<keyword evidence="1" id="KW-0732">Signal</keyword>
<name>A0ABU1ZRX8_9BURK</name>
<dbReference type="SUPFAM" id="SSF56935">
    <property type="entry name" value="Porins"/>
    <property type="match status" value="1"/>
</dbReference>
<proteinExistence type="predicted"/>
<keyword evidence="3" id="KW-1185">Reference proteome</keyword>
<evidence type="ECO:0000256" key="1">
    <source>
        <dbReference type="SAM" id="SignalP"/>
    </source>
</evidence>
<comment type="caution">
    <text evidence="2">The sequence shown here is derived from an EMBL/GenBank/DDBJ whole genome shotgun (WGS) entry which is preliminary data.</text>
</comment>
<protein>
    <recommendedName>
        <fullName evidence="4">DUF481 domain-containing protein</fullName>
    </recommendedName>
</protein>
<organism evidence="2 3">
    <name type="scientific">Rhodoferax saidenbachensis</name>
    <dbReference type="NCBI Taxonomy" id="1484693"/>
    <lineage>
        <taxon>Bacteria</taxon>
        <taxon>Pseudomonadati</taxon>
        <taxon>Pseudomonadota</taxon>
        <taxon>Betaproteobacteria</taxon>
        <taxon>Burkholderiales</taxon>
        <taxon>Comamonadaceae</taxon>
        <taxon>Rhodoferax</taxon>
    </lineage>
</organism>
<gene>
    <name evidence="2" type="ORF">J2X15_003621</name>
</gene>
<evidence type="ECO:0000313" key="3">
    <source>
        <dbReference type="Proteomes" id="UP001268089"/>
    </source>
</evidence>
<dbReference type="RefSeq" id="WP_310345443.1">
    <property type="nucleotide sequence ID" value="NZ_JAVDXO010000010.1"/>
</dbReference>
<accession>A0ABU1ZRX8</accession>
<evidence type="ECO:0000313" key="2">
    <source>
        <dbReference type="EMBL" id="MDR7308312.1"/>
    </source>
</evidence>
<dbReference type="EMBL" id="JAVDXO010000010">
    <property type="protein sequence ID" value="MDR7308312.1"/>
    <property type="molecule type" value="Genomic_DNA"/>
</dbReference>
<feature type="signal peptide" evidence="1">
    <location>
        <begin position="1"/>
        <end position="30"/>
    </location>
</feature>
<evidence type="ECO:0008006" key="4">
    <source>
        <dbReference type="Google" id="ProtNLM"/>
    </source>
</evidence>
<dbReference type="Proteomes" id="UP001268089">
    <property type="component" value="Unassembled WGS sequence"/>
</dbReference>
<reference evidence="2 3" key="1">
    <citation type="submission" date="2023-07" db="EMBL/GenBank/DDBJ databases">
        <title>Sorghum-associated microbial communities from plants grown in Nebraska, USA.</title>
        <authorList>
            <person name="Schachtman D."/>
        </authorList>
    </citation>
    <scope>NUCLEOTIDE SEQUENCE [LARGE SCALE GENOMIC DNA]</scope>
    <source>
        <strain evidence="2 3">BE308</strain>
    </source>
</reference>
<feature type="chain" id="PRO_5046117680" description="DUF481 domain-containing protein" evidence="1">
    <location>
        <begin position="31"/>
        <end position="248"/>
    </location>
</feature>
<sequence>MTLPTSRTARHLTFTLLGLCAALAASSAWAQPDCDHTCAIRLDARGGIRYLGGSLQVRPFSTTDSLAISNSSYRDATGLSADWRYPIDGGNQLSLGGTTSNRAQYPTLGGQNQATQTNTLSVGWLTALGDGSTLFSLTAAGGMELAPSGREDGDKQFFGPRALLQRSFNDRWGAYVTFGATRARYVGTNSLYGFAREESLYDLSLGVTWAVSKGISVRPQLSYMRNISNAELYGYDKSDASIKVRLDY</sequence>